<comment type="caution">
    <text evidence="2">The sequence shown here is derived from an EMBL/GenBank/DDBJ whole genome shotgun (WGS) entry which is preliminary data.</text>
</comment>
<evidence type="ECO:0000313" key="2">
    <source>
        <dbReference type="EMBL" id="KXZ52383.1"/>
    </source>
</evidence>
<sequence length="357" mass="34944">MRLRTAAASATAAVPGGGHGIGISGGAAAAGSGSSGSGSGAPRAMAGGSASAAPAAAAVAGGAAGAPSRSAGADGDGAGGLVRWELTDAGELVTPALVAQVCSLLPSLRVLDVSRAFSRARARFQLGGDLLLRDLAVLAPQLERIVMHDIAVHGAGLPDERDAPLLPFLQPEQPLPPEKEGAGVDERAAAGGAARASTSSGGASAGGGGGSAAAAPSPFPRLRSMVIAGGSPFMKSRLRSLAQLRALRELTIEGMAERDFLSSCKMGCFEPLSALSALSALHVLGAPRGQQQPAQLEAGQQEMRAEAMAEAEAAETVLAAADAEAAEAGAASAGAAGRAGGGGQRQQPSHRRRPGVA</sequence>
<reference evidence="3" key="1">
    <citation type="journal article" date="2016" name="Nat. Commun.">
        <title>The Gonium pectorale genome demonstrates co-option of cell cycle regulation during the evolution of multicellularity.</title>
        <authorList>
            <person name="Hanschen E.R."/>
            <person name="Marriage T.N."/>
            <person name="Ferris P.J."/>
            <person name="Hamaji T."/>
            <person name="Toyoda A."/>
            <person name="Fujiyama A."/>
            <person name="Neme R."/>
            <person name="Noguchi H."/>
            <person name="Minakuchi Y."/>
            <person name="Suzuki M."/>
            <person name="Kawai-Toyooka H."/>
            <person name="Smith D.R."/>
            <person name="Sparks H."/>
            <person name="Anderson J."/>
            <person name="Bakaric R."/>
            <person name="Luria V."/>
            <person name="Karger A."/>
            <person name="Kirschner M.W."/>
            <person name="Durand P.M."/>
            <person name="Michod R.E."/>
            <person name="Nozaki H."/>
            <person name="Olson B.J."/>
        </authorList>
    </citation>
    <scope>NUCLEOTIDE SEQUENCE [LARGE SCALE GENOMIC DNA]</scope>
    <source>
        <strain evidence="3">NIES-2863</strain>
    </source>
</reference>
<dbReference type="EMBL" id="LSYV01000010">
    <property type="protein sequence ID" value="KXZ52383.1"/>
    <property type="molecule type" value="Genomic_DNA"/>
</dbReference>
<organism evidence="2 3">
    <name type="scientific">Gonium pectorale</name>
    <name type="common">Green alga</name>
    <dbReference type="NCBI Taxonomy" id="33097"/>
    <lineage>
        <taxon>Eukaryota</taxon>
        <taxon>Viridiplantae</taxon>
        <taxon>Chlorophyta</taxon>
        <taxon>core chlorophytes</taxon>
        <taxon>Chlorophyceae</taxon>
        <taxon>CS clade</taxon>
        <taxon>Chlamydomonadales</taxon>
        <taxon>Volvocaceae</taxon>
        <taxon>Gonium</taxon>
    </lineage>
</organism>
<dbReference type="AlphaFoldDB" id="A0A150GRH0"/>
<feature type="compositionally biased region" description="Basic and acidic residues" evidence="1">
    <location>
        <begin position="177"/>
        <end position="188"/>
    </location>
</feature>
<feature type="region of interest" description="Disordered" evidence="1">
    <location>
        <begin position="329"/>
        <end position="357"/>
    </location>
</feature>
<feature type="compositionally biased region" description="Low complexity" evidence="1">
    <location>
        <begin position="189"/>
        <end position="202"/>
    </location>
</feature>
<gene>
    <name evidence="2" type="ORF">GPECTOR_9g427</name>
</gene>
<keyword evidence="3" id="KW-1185">Reference proteome</keyword>
<evidence type="ECO:0000313" key="3">
    <source>
        <dbReference type="Proteomes" id="UP000075714"/>
    </source>
</evidence>
<proteinExistence type="predicted"/>
<dbReference type="OrthoDB" id="539789at2759"/>
<accession>A0A150GRH0</accession>
<protein>
    <submittedName>
        <fullName evidence="2">Uncharacterized protein</fullName>
    </submittedName>
</protein>
<evidence type="ECO:0000256" key="1">
    <source>
        <dbReference type="SAM" id="MobiDB-lite"/>
    </source>
</evidence>
<name>A0A150GRH0_GONPE</name>
<feature type="region of interest" description="Disordered" evidence="1">
    <location>
        <begin position="163"/>
        <end position="215"/>
    </location>
</feature>
<feature type="compositionally biased region" description="Basic residues" evidence="1">
    <location>
        <begin position="348"/>
        <end position="357"/>
    </location>
</feature>
<dbReference type="Proteomes" id="UP000075714">
    <property type="component" value="Unassembled WGS sequence"/>
</dbReference>